<dbReference type="AlphaFoldDB" id="A0A6L2L010"/>
<evidence type="ECO:0000256" key="1">
    <source>
        <dbReference type="SAM" id="MobiDB-lite"/>
    </source>
</evidence>
<feature type="region of interest" description="Disordered" evidence="1">
    <location>
        <begin position="33"/>
        <end position="84"/>
    </location>
</feature>
<accession>A0A6L2L010</accession>
<proteinExistence type="predicted"/>
<gene>
    <name evidence="2" type="ORF">Tci_026527</name>
</gene>
<comment type="caution">
    <text evidence="2">The sequence shown here is derived from an EMBL/GenBank/DDBJ whole genome shotgun (WGS) entry which is preliminary data.</text>
</comment>
<sequence length="84" mass="9325">MSKYPLSAFLMGEYSSAGAIDFTLDAILDQKNCKTEGTSEPQQETPGTPPPSSSKRSRLENEPSEKKQKANQQKGHFLRTHQLT</sequence>
<name>A0A6L2L010_TANCI</name>
<protein>
    <submittedName>
        <fullName evidence="2">Uncharacterized protein</fullName>
    </submittedName>
</protein>
<dbReference type="EMBL" id="BKCJ010003348">
    <property type="protein sequence ID" value="GEU54549.1"/>
    <property type="molecule type" value="Genomic_DNA"/>
</dbReference>
<feature type="compositionally biased region" description="Basic and acidic residues" evidence="1">
    <location>
        <begin position="57"/>
        <end position="68"/>
    </location>
</feature>
<reference evidence="2" key="1">
    <citation type="journal article" date="2019" name="Sci. Rep.">
        <title>Draft genome of Tanacetum cinerariifolium, the natural source of mosquito coil.</title>
        <authorList>
            <person name="Yamashiro T."/>
            <person name="Shiraishi A."/>
            <person name="Satake H."/>
            <person name="Nakayama K."/>
        </authorList>
    </citation>
    <scope>NUCLEOTIDE SEQUENCE</scope>
</reference>
<organism evidence="2">
    <name type="scientific">Tanacetum cinerariifolium</name>
    <name type="common">Dalmatian daisy</name>
    <name type="synonym">Chrysanthemum cinerariifolium</name>
    <dbReference type="NCBI Taxonomy" id="118510"/>
    <lineage>
        <taxon>Eukaryota</taxon>
        <taxon>Viridiplantae</taxon>
        <taxon>Streptophyta</taxon>
        <taxon>Embryophyta</taxon>
        <taxon>Tracheophyta</taxon>
        <taxon>Spermatophyta</taxon>
        <taxon>Magnoliopsida</taxon>
        <taxon>eudicotyledons</taxon>
        <taxon>Gunneridae</taxon>
        <taxon>Pentapetalae</taxon>
        <taxon>asterids</taxon>
        <taxon>campanulids</taxon>
        <taxon>Asterales</taxon>
        <taxon>Asteraceae</taxon>
        <taxon>Asteroideae</taxon>
        <taxon>Anthemideae</taxon>
        <taxon>Anthemidinae</taxon>
        <taxon>Tanacetum</taxon>
    </lineage>
</organism>
<evidence type="ECO:0000313" key="2">
    <source>
        <dbReference type="EMBL" id="GEU54549.1"/>
    </source>
</evidence>